<evidence type="ECO:0000313" key="3">
    <source>
        <dbReference type="EMBL" id="GCE08002.1"/>
    </source>
</evidence>
<reference evidence="4" key="1">
    <citation type="submission" date="2018-12" db="EMBL/GenBank/DDBJ databases">
        <title>Tengunoibacter tsumagoiensis gen. nov., sp. nov., Dictyobacter kobayashii sp. nov., D. alpinus sp. nov., and D. joshuensis sp. nov. and description of Dictyobacteraceae fam. nov. within the order Ktedonobacterales isolated from Tengu-no-mugimeshi.</title>
        <authorList>
            <person name="Wang C.M."/>
            <person name="Zheng Y."/>
            <person name="Sakai Y."/>
            <person name="Toyoda A."/>
            <person name="Minakuchi Y."/>
            <person name="Abe K."/>
            <person name="Yokota A."/>
            <person name="Yabe S."/>
        </authorList>
    </citation>
    <scope>NUCLEOTIDE SEQUENCE [LARGE SCALE GENOMIC DNA]</scope>
    <source>
        <strain evidence="4">S-27</strain>
    </source>
</reference>
<dbReference type="PANTHER" id="PTHR34075">
    <property type="entry name" value="BLR3430 PROTEIN"/>
    <property type="match status" value="1"/>
</dbReference>
<feature type="domain" description="ChsH2 C-terminal OB-fold" evidence="1">
    <location>
        <begin position="57"/>
        <end position="121"/>
    </location>
</feature>
<dbReference type="Gene3D" id="6.10.30.10">
    <property type="match status" value="1"/>
</dbReference>
<dbReference type="InterPro" id="IPR012340">
    <property type="entry name" value="NA-bd_OB-fold"/>
</dbReference>
<dbReference type="SUPFAM" id="SSF50249">
    <property type="entry name" value="Nucleic acid-binding proteins"/>
    <property type="match status" value="1"/>
</dbReference>
<dbReference type="Pfam" id="PF01796">
    <property type="entry name" value="OB_ChsH2_C"/>
    <property type="match status" value="1"/>
</dbReference>
<evidence type="ECO:0008006" key="5">
    <source>
        <dbReference type="Google" id="ProtNLM"/>
    </source>
</evidence>
<proteinExistence type="predicted"/>
<comment type="caution">
    <text evidence="3">The sequence shown here is derived from an EMBL/GenBank/DDBJ whole genome shotgun (WGS) entry which is preliminary data.</text>
</comment>
<dbReference type="AlphaFoldDB" id="A0A401ZMD7"/>
<name>A0A401ZMD7_9CHLR</name>
<accession>A0A401ZMD7</accession>
<dbReference type="Pfam" id="PF12172">
    <property type="entry name" value="zf-ChsH2"/>
    <property type="match status" value="1"/>
</dbReference>
<evidence type="ECO:0000259" key="1">
    <source>
        <dbReference type="Pfam" id="PF01796"/>
    </source>
</evidence>
<dbReference type="InterPro" id="IPR052513">
    <property type="entry name" value="Thioester_dehydratase-like"/>
</dbReference>
<evidence type="ECO:0000313" key="4">
    <source>
        <dbReference type="Proteomes" id="UP000287224"/>
    </source>
</evidence>
<protein>
    <recommendedName>
        <fullName evidence="5">DNA-binding protein</fullName>
    </recommendedName>
</protein>
<dbReference type="Proteomes" id="UP000287224">
    <property type="component" value="Unassembled WGS sequence"/>
</dbReference>
<sequence length="135" mass="15076">MSEQLPSSLLQQDSDSRPYWEGLAQGELRIQRCASCSQAVFYPRSLCPHCHATTLEWIVASGRGQIYSYTVVHQAYGAFASSTPFVVALIELEEGVRMMSRLVDPPDEHIQIGTAVQIVFQNVGDDLTLPYFRVP</sequence>
<keyword evidence="4" id="KW-1185">Reference proteome</keyword>
<dbReference type="EMBL" id="BIFQ01000002">
    <property type="protein sequence ID" value="GCE08002.1"/>
    <property type="molecule type" value="Genomic_DNA"/>
</dbReference>
<dbReference type="InterPro" id="IPR002878">
    <property type="entry name" value="ChsH2_C"/>
</dbReference>
<dbReference type="PANTHER" id="PTHR34075:SF5">
    <property type="entry name" value="BLR3430 PROTEIN"/>
    <property type="match status" value="1"/>
</dbReference>
<feature type="domain" description="ChsH2 rubredoxin-like zinc ribbon" evidence="2">
    <location>
        <begin position="20"/>
        <end position="56"/>
    </location>
</feature>
<dbReference type="InterPro" id="IPR022002">
    <property type="entry name" value="ChsH2_Znr"/>
</dbReference>
<dbReference type="RefSeq" id="WP_126600232.1">
    <property type="nucleotide sequence ID" value="NZ_BIFQ01000002.1"/>
</dbReference>
<evidence type="ECO:0000259" key="2">
    <source>
        <dbReference type="Pfam" id="PF12172"/>
    </source>
</evidence>
<organism evidence="3 4">
    <name type="scientific">Dictyobacter aurantiacus</name>
    <dbReference type="NCBI Taxonomy" id="1936993"/>
    <lineage>
        <taxon>Bacteria</taxon>
        <taxon>Bacillati</taxon>
        <taxon>Chloroflexota</taxon>
        <taxon>Ktedonobacteria</taxon>
        <taxon>Ktedonobacterales</taxon>
        <taxon>Dictyobacteraceae</taxon>
        <taxon>Dictyobacter</taxon>
    </lineage>
</organism>
<dbReference type="OrthoDB" id="7595207at2"/>
<gene>
    <name evidence="3" type="ORF">KDAU_53310</name>
</gene>